<dbReference type="SMART" id="SM00220">
    <property type="entry name" value="S_TKc"/>
    <property type="match status" value="1"/>
</dbReference>
<dbReference type="SUPFAM" id="SSF56112">
    <property type="entry name" value="Protein kinase-like (PK-like)"/>
    <property type="match status" value="1"/>
</dbReference>
<dbReference type="PROSITE" id="PS00107">
    <property type="entry name" value="PROTEIN_KINASE_ATP"/>
    <property type="match status" value="1"/>
</dbReference>
<evidence type="ECO:0000259" key="12">
    <source>
        <dbReference type="PROSITE" id="PS50011"/>
    </source>
</evidence>
<feature type="compositionally biased region" description="Low complexity" evidence="11">
    <location>
        <begin position="1347"/>
        <end position="1370"/>
    </location>
</feature>
<dbReference type="EMBL" id="CYKH01000489">
    <property type="protein sequence ID" value="CUG00857.1"/>
    <property type="molecule type" value="Genomic_DNA"/>
</dbReference>
<dbReference type="InterPro" id="IPR017441">
    <property type="entry name" value="Protein_kinase_ATP_BS"/>
</dbReference>
<dbReference type="OrthoDB" id="248923at2759"/>
<feature type="region of interest" description="Disordered" evidence="11">
    <location>
        <begin position="1241"/>
        <end position="1298"/>
    </location>
</feature>
<dbReference type="PANTHER" id="PTHR43671:SF98">
    <property type="entry name" value="SERINE_THREONINE-PROTEIN KINASE NEK11"/>
    <property type="match status" value="1"/>
</dbReference>
<feature type="region of interest" description="Disordered" evidence="11">
    <location>
        <begin position="572"/>
        <end position="610"/>
    </location>
</feature>
<dbReference type="SUPFAM" id="SSF117281">
    <property type="entry name" value="Kelch motif"/>
    <property type="match status" value="1"/>
</dbReference>
<evidence type="ECO:0000256" key="11">
    <source>
        <dbReference type="SAM" id="MobiDB-lite"/>
    </source>
</evidence>
<keyword evidence="5 10" id="KW-0547">Nucleotide-binding</keyword>
<protein>
    <recommendedName>
        <fullName evidence="2">non-specific serine/threonine protein kinase</fullName>
        <ecNumber evidence="2">2.7.11.1</ecNumber>
    </recommendedName>
</protein>
<keyword evidence="6 13" id="KW-0418">Kinase</keyword>
<reference evidence="14" key="1">
    <citation type="submission" date="2015-09" db="EMBL/GenBank/DDBJ databases">
        <authorList>
            <consortium name="Pathogen Informatics"/>
        </authorList>
    </citation>
    <scope>NUCLEOTIDE SEQUENCE [LARGE SCALE GENOMIC DNA]</scope>
    <source>
        <strain evidence="14">Lake Konstanz</strain>
    </source>
</reference>
<dbReference type="VEuPathDB" id="TriTrypDB:BSAL_69405"/>
<evidence type="ECO:0000256" key="9">
    <source>
        <dbReference type="ARBA" id="ARBA00048679"/>
    </source>
</evidence>
<evidence type="ECO:0000256" key="6">
    <source>
        <dbReference type="ARBA" id="ARBA00022777"/>
    </source>
</evidence>
<evidence type="ECO:0000256" key="7">
    <source>
        <dbReference type="ARBA" id="ARBA00022840"/>
    </source>
</evidence>
<keyword evidence="4" id="KW-0808">Transferase</keyword>
<feature type="compositionally biased region" description="Low complexity" evidence="11">
    <location>
        <begin position="580"/>
        <end position="606"/>
    </location>
</feature>
<dbReference type="Gene3D" id="1.10.510.10">
    <property type="entry name" value="Transferase(Phosphotransferase) domain 1"/>
    <property type="match status" value="2"/>
</dbReference>
<evidence type="ECO:0000256" key="4">
    <source>
        <dbReference type="ARBA" id="ARBA00022679"/>
    </source>
</evidence>
<evidence type="ECO:0000313" key="13">
    <source>
        <dbReference type="EMBL" id="CUG00857.1"/>
    </source>
</evidence>
<dbReference type="InterPro" id="IPR050660">
    <property type="entry name" value="NEK_Ser/Thr_kinase"/>
</dbReference>
<feature type="compositionally biased region" description="Basic and acidic residues" evidence="11">
    <location>
        <begin position="1083"/>
        <end position="1097"/>
    </location>
</feature>
<evidence type="ECO:0000256" key="3">
    <source>
        <dbReference type="ARBA" id="ARBA00022527"/>
    </source>
</evidence>
<feature type="compositionally biased region" description="Low complexity" evidence="11">
    <location>
        <begin position="1115"/>
        <end position="1125"/>
    </location>
</feature>
<proteinExistence type="inferred from homology"/>
<feature type="compositionally biased region" description="Polar residues" evidence="11">
    <location>
        <begin position="922"/>
        <end position="931"/>
    </location>
</feature>
<feature type="domain" description="Protein kinase" evidence="12">
    <location>
        <begin position="675"/>
        <end position="1482"/>
    </location>
</feature>
<evidence type="ECO:0000256" key="2">
    <source>
        <dbReference type="ARBA" id="ARBA00012513"/>
    </source>
</evidence>
<dbReference type="InterPro" id="IPR015915">
    <property type="entry name" value="Kelch-typ_b-propeller"/>
</dbReference>
<dbReference type="PANTHER" id="PTHR43671">
    <property type="entry name" value="SERINE/THREONINE-PROTEIN KINASE NEK"/>
    <property type="match status" value="1"/>
</dbReference>
<organism evidence="13 14">
    <name type="scientific">Bodo saltans</name>
    <name type="common">Flagellated protozoan</name>
    <dbReference type="NCBI Taxonomy" id="75058"/>
    <lineage>
        <taxon>Eukaryota</taxon>
        <taxon>Discoba</taxon>
        <taxon>Euglenozoa</taxon>
        <taxon>Kinetoplastea</taxon>
        <taxon>Metakinetoplastina</taxon>
        <taxon>Eubodonida</taxon>
        <taxon>Bodonidae</taxon>
        <taxon>Bodo</taxon>
    </lineage>
</organism>
<feature type="compositionally biased region" description="Polar residues" evidence="11">
    <location>
        <begin position="811"/>
        <end position="821"/>
    </location>
</feature>
<evidence type="ECO:0000256" key="1">
    <source>
        <dbReference type="ARBA" id="ARBA00010886"/>
    </source>
</evidence>
<comment type="catalytic activity">
    <reaction evidence="9">
        <text>L-seryl-[protein] + ATP = O-phospho-L-seryl-[protein] + ADP + H(+)</text>
        <dbReference type="Rhea" id="RHEA:17989"/>
        <dbReference type="Rhea" id="RHEA-COMP:9863"/>
        <dbReference type="Rhea" id="RHEA-COMP:11604"/>
        <dbReference type="ChEBI" id="CHEBI:15378"/>
        <dbReference type="ChEBI" id="CHEBI:29999"/>
        <dbReference type="ChEBI" id="CHEBI:30616"/>
        <dbReference type="ChEBI" id="CHEBI:83421"/>
        <dbReference type="ChEBI" id="CHEBI:456216"/>
        <dbReference type="EC" id="2.7.11.1"/>
    </reaction>
</comment>
<feature type="compositionally biased region" description="Polar residues" evidence="11">
    <location>
        <begin position="1248"/>
        <end position="1267"/>
    </location>
</feature>
<keyword evidence="14" id="KW-1185">Reference proteome</keyword>
<dbReference type="Gene3D" id="3.30.200.20">
    <property type="entry name" value="Phosphorylase Kinase, domain 1"/>
    <property type="match status" value="1"/>
</dbReference>
<dbReference type="GO" id="GO:0004674">
    <property type="term" value="F:protein serine/threonine kinase activity"/>
    <property type="evidence" value="ECO:0007669"/>
    <property type="project" value="UniProtKB-KW"/>
</dbReference>
<dbReference type="Pfam" id="PF00069">
    <property type="entry name" value="Pkinase"/>
    <property type="match status" value="2"/>
</dbReference>
<dbReference type="InterPro" id="IPR008271">
    <property type="entry name" value="Ser/Thr_kinase_AS"/>
</dbReference>
<dbReference type="InterPro" id="IPR000719">
    <property type="entry name" value="Prot_kinase_dom"/>
</dbReference>
<name>A0A0S4IV17_BODSA</name>
<dbReference type="Proteomes" id="UP000051952">
    <property type="component" value="Unassembled WGS sequence"/>
</dbReference>
<feature type="compositionally biased region" description="Polar residues" evidence="11">
    <location>
        <begin position="1278"/>
        <end position="1298"/>
    </location>
</feature>
<keyword evidence="7 10" id="KW-0067">ATP-binding</keyword>
<dbReference type="PROSITE" id="PS00108">
    <property type="entry name" value="PROTEIN_KINASE_ST"/>
    <property type="match status" value="1"/>
</dbReference>
<accession>A0A0S4IV17</accession>
<dbReference type="GO" id="GO:0005524">
    <property type="term" value="F:ATP binding"/>
    <property type="evidence" value="ECO:0007669"/>
    <property type="project" value="UniProtKB-UniRule"/>
</dbReference>
<evidence type="ECO:0000313" key="14">
    <source>
        <dbReference type="Proteomes" id="UP000051952"/>
    </source>
</evidence>
<dbReference type="PROSITE" id="PS50011">
    <property type="entry name" value="PROTEIN_KINASE_DOM"/>
    <property type="match status" value="1"/>
</dbReference>
<evidence type="ECO:0000256" key="5">
    <source>
        <dbReference type="ARBA" id="ARBA00022741"/>
    </source>
</evidence>
<gene>
    <name evidence="13" type="ORF">BSAL_69405</name>
</gene>
<feature type="region of interest" description="Disordered" evidence="11">
    <location>
        <begin position="1339"/>
        <end position="1370"/>
    </location>
</feature>
<keyword evidence="3" id="KW-0723">Serine/threonine-protein kinase</keyword>
<feature type="binding site" evidence="10">
    <location>
        <position position="704"/>
    </location>
    <ligand>
        <name>ATP</name>
        <dbReference type="ChEBI" id="CHEBI:30616"/>
    </ligand>
</feature>
<dbReference type="EC" id="2.7.11.1" evidence="2"/>
<feature type="compositionally biased region" description="Basic residues" evidence="11">
    <location>
        <begin position="853"/>
        <end position="864"/>
    </location>
</feature>
<feature type="region of interest" description="Disordered" evidence="11">
    <location>
        <begin position="787"/>
        <end position="931"/>
    </location>
</feature>
<dbReference type="InterPro" id="IPR011009">
    <property type="entry name" value="Kinase-like_dom_sf"/>
</dbReference>
<feature type="region of interest" description="Disordered" evidence="11">
    <location>
        <begin position="1507"/>
        <end position="1529"/>
    </location>
</feature>
<comment type="catalytic activity">
    <reaction evidence="8">
        <text>L-threonyl-[protein] + ATP = O-phospho-L-threonyl-[protein] + ADP + H(+)</text>
        <dbReference type="Rhea" id="RHEA:46608"/>
        <dbReference type="Rhea" id="RHEA-COMP:11060"/>
        <dbReference type="Rhea" id="RHEA-COMP:11605"/>
        <dbReference type="ChEBI" id="CHEBI:15378"/>
        <dbReference type="ChEBI" id="CHEBI:30013"/>
        <dbReference type="ChEBI" id="CHEBI:30616"/>
        <dbReference type="ChEBI" id="CHEBI:61977"/>
        <dbReference type="ChEBI" id="CHEBI:456216"/>
        <dbReference type="EC" id="2.7.11.1"/>
    </reaction>
</comment>
<evidence type="ECO:0000256" key="10">
    <source>
        <dbReference type="PROSITE-ProRule" id="PRU10141"/>
    </source>
</evidence>
<evidence type="ECO:0000256" key="8">
    <source>
        <dbReference type="ARBA" id="ARBA00047899"/>
    </source>
</evidence>
<sequence length="1529" mass="161869">MLTTAPHHRHGDESSTCGCVATLIVCIVLELSVVAYAQQPQPSIMWSPTGAELLEPLHWTSSVNFDGNVVSVGGCLDERCVGISPTVTLFDVTTQTVATLPGEPPLTNVGITGPYTSVAAPSTAGASRSLFIVRSCSLCFDVDGVLRPSRNASSPQTSTSAQDFFREVVEVAVNSSAEKGSPSRYKVIHNTSQYIPAASSRCNASCVSLGSVIYIVGGLLVDSQQETNLIAALELSTGAFRSEVVVIPSTLFELRDIDTLSPSFLCSFGKSAPVGVASNNIGIFFSVPCWDPSSGMGATLVTGAVVYPTLSSILADTVMILFPNVSIPSGVDPITTTTAILPFASQFMCTGGAVEVGIDFVFNDHVDGDPVVGDAAAVGQAQYVGMSATVVAAHASFLGELQLSPTGATWNLYSLGGLHGDGSLSSDIQIGPTTFGISAPLEVVVSAAWSPSQGLHDNKTYGQGSFGDVRFQTGSNLTIRMTSLSNADLLMVSPFSDCAEPLDGTSIMTLVSTFEVTIPITAPHANELFVCVSDGTHVLAGTVNATGMPHLVKFFSAVNLLAPFEVLPIPPPTTLPPPTTTTTTAVPTTTTTAAPLPAPTTTTVAPQAPPSPGLELPSWLPLYAVIIGGIAIVVIVIGTGITCVYCCRRYSENERKQISQRDLIALENIANSNKYTVIRRLGSGGNGEVFLVKRKKDGEMCAIKHVRCVGSKTRDDLFRESDMLDRLKGHPNMVEILEMSLHEVYIAEEDLDDDDDGDYYDDEDVGTYNISEKTDLLTSGDHRGVVARGAARTSKRRKRAGSNGFIGYDTPSASDQGTAINSRIHDDSDAQYPHTAGGTTGGSDVDGANFLQVRRRKLRNRKKSRDTLNPGDDITVSTASRPFLEDESDEPSKGGSEPSSDAYGKRRVIMSDDNTGGPPYATNASRPHTNSELSASSYYLSTAGDGQTPHSTGASGNGMRKVRFQCIVMKYFKKGDLATFMEQQVPVFSSERPRNGSIFSSILRPKGGRTTSRDEIASYLGSRAPSKAGADTTTTGGGGGYESDHTVASHAGLAAPDSCRTPTQVSDERLEAPPQPSGYSSDPDDRSSRGASDDDRNVAPAQEPQRQPRVRRHGSVSNMSQASSSATHRISHGPGSTTAHSIGGGVAIGSLREEMIASIVYQVAALLRYLHSRKPNRIVHCDIKPENILVADTIHPLYLQLLGGQAASVMHASNQQNAARSPSRLFQRYLTRQSLPGFANPAPGAYGATTSPTNGLSVRPQSSQASKRTLLRGESHHNSSPYFVGQSQRSSAHAPNTPLANGSLITPIGELVSSALEDVFLPIVVSDVGQAMEVPWEDVKLPPMHPPATASSSSGATSAASPPAVASSVTPSSNLRLQQCTMPYVAPECISSGLRRVSPAIDIWALGCVVYSVCTKKLKHTDVVVMFEEVRKPSFEEDMRFELCEVLGYSPALATLVLAMLQPDPAKRPTAADITNHWMTFVPHMTQDVVPGVNKVQVCVPFQHPPTAPGGGGGGISPQTSATRRLIVQ</sequence>
<feature type="region of interest" description="Disordered" evidence="11">
    <location>
        <begin position="991"/>
        <end position="1142"/>
    </location>
</feature>
<comment type="similarity">
    <text evidence="1">Belongs to the protein kinase superfamily. NEK Ser/Thr protein kinase family. NIMA subfamily.</text>
</comment>